<feature type="region of interest" description="Disordered" evidence="1">
    <location>
        <begin position="85"/>
        <end position="104"/>
    </location>
</feature>
<name>A0ABY8QPQ0_9MICO</name>
<dbReference type="Gene3D" id="3.60.15.10">
    <property type="entry name" value="Ribonuclease Z/Hydroxyacylglutathione hydrolase-like"/>
    <property type="match status" value="1"/>
</dbReference>
<dbReference type="CDD" id="cd07716">
    <property type="entry name" value="RNaseZ_short-form-like_MBL-fold"/>
    <property type="match status" value="1"/>
</dbReference>
<keyword evidence="4" id="KW-1185">Reference proteome</keyword>
<dbReference type="PANTHER" id="PTHR46018:SF4">
    <property type="entry name" value="METALLO-HYDROLASE YHFI-RELATED"/>
    <property type="match status" value="1"/>
</dbReference>
<evidence type="ECO:0000256" key="1">
    <source>
        <dbReference type="SAM" id="MobiDB-lite"/>
    </source>
</evidence>
<reference evidence="3 4" key="1">
    <citation type="submission" date="2023-05" db="EMBL/GenBank/DDBJ databases">
        <title>Lithophilousrod everest ZFBP1038 complete genpme.</title>
        <authorList>
            <person name="Tian M."/>
        </authorList>
    </citation>
    <scope>NUCLEOTIDE SEQUENCE [LARGE SCALE GENOMIC DNA]</scope>
    <source>
        <strain evidence="3 4">ZFBP1038</strain>
    </source>
</reference>
<feature type="region of interest" description="Disordered" evidence="1">
    <location>
        <begin position="260"/>
        <end position="280"/>
    </location>
</feature>
<dbReference type="Proteomes" id="UP001209083">
    <property type="component" value="Chromosome"/>
</dbReference>
<evidence type="ECO:0000313" key="3">
    <source>
        <dbReference type="EMBL" id="WGW10791.1"/>
    </source>
</evidence>
<feature type="domain" description="Metallo-beta-lactamase" evidence="2">
    <location>
        <begin position="52"/>
        <end position="248"/>
    </location>
</feature>
<dbReference type="PANTHER" id="PTHR46018">
    <property type="entry name" value="ZINC PHOSPHODIESTERASE ELAC PROTEIN 1"/>
    <property type="match status" value="1"/>
</dbReference>
<dbReference type="Pfam" id="PF12706">
    <property type="entry name" value="Lactamase_B_2"/>
    <property type="match status" value="1"/>
</dbReference>
<protein>
    <submittedName>
        <fullName evidence="3">MBL fold metallo-hydrolase</fullName>
    </submittedName>
</protein>
<feature type="compositionally biased region" description="Basic and acidic residues" evidence="1">
    <location>
        <begin position="271"/>
        <end position="280"/>
    </location>
</feature>
<sequence length="280" mass="30070">MELTVIGATGSFPGPTSPASCYLLQDRDREGKTWNVVLDLGSGSLGTLQQHLELEDLDAVLLTHLHPDHCLDVCGLYVTRKFSPRRTDSDPAGSGSVRELAGQRLPIYGPPGTELRLGNAYYTDPGAALQPGETADPSKLGDVFTFTDWQNARERQIGPFTVRPILVEHPVEAYALRITGPSGEVLTYSGDTDDCPGIVEAARAADLFLCEAAFHEGRDAVRGIHLTGVRAGAVAAAAQVRRLVLTHIPPWNDPAVTEREATTAYSGPTELAEHGKTYSL</sequence>
<evidence type="ECO:0000313" key="4">
    <source>
        <dbReference type="Proteomes" id="UP001209083"/>
    </source>
</evidence>
<dbReference type="InterPro" id="IPR001279">
    <property type="entry name" value="Metallo-B-lactamas"/>
</dbReference>
<gene>
    <name evidence="3" type="ORF">LWF01_11715</name>
</gene>
<accession>A0ABY8QPQ0</accession>
<dbReference type="SUPFAM" id="SSF56281">
    <property type="entry name" value="Metallo-hydrolase/oxidoreductase"/>
    <property type="match status" value="1"/>
</dbReference>
<organism evidence="3 4">
    <name type="scientific">Saxibacter everestensis</name>
    <dbReference type="NCBI Taxonomy" id="2909229"/>
    <lineage>
        <taxon>Bacteria</taxon>
        <taxon>Bacillati</taxon>
        <taxon>Actinomycetota</taxon>
        <taxon>Actinomycetes</taxon>
        <taxon>Micrococcales</taxon>
        <taxon>Brevibacteriaceae</taxon>
        <taxon>Saxibacter</taxon>
    </lineage>
</organism>
<dbReference type="RefSeq" id="WP_349637574.1">
    <property type="nucleotide sequence ID" value="NZ_CP090958.1"/>
</dbReference>
<evidence type="ECO:0000259" key="2">
    <source>
        <dbReference type="Pfam" id="PF12706"/>
    </source>
</evidence>
<dbReference type="InterPro" id="IPR036866">
    <property type="entry name" value="RibonucZ/Hydroxyglut_hydro"/>
</dbReference>
<dbReference type="EMBL" id="CP090958">
    <property type="protein sequence ID" value="WGW10791.1"/>
    <property type="molecule type" value="Genomic_DNA"/>
</dbReference>
<proteinExistence type="predicted"/>